<proteinExistence type="inferred from homology"/>
<dbReference type="PROSITE" id="PS51352">
    <property type="entry name" value="THIOREDOXIN_2"/>
    <property type="match status" value="1"/>
</dbReference>
<dbReference type="GO" id="GO:0007018">
    <property type="term" value="P:microtubule-based movement"/>
    <property type="evidence" value="ECO:0007669"/>
    <property type="project" value="InterPro"/>
</dbReference>
<comment type="caution">
    <text evidence="12">The sequence shown here is derived from an EMBL/GenBank/DDBJ whole genome shotgun (WGS) entry which is preliminary data.</text>
</comment>
<dbReference type="AlphaFoldDB" id="A0AAP0GR67"/>
<dbReference type="PRINTS" id="PR00380">
    <property type="entry name" value="KINESINHEAVY"/>
</dbReference>
<organism evidence="12 13">
    <name type="scientific">Deinandra increscens subsp. villosa</name>
    <dbReference type="NCBI Taxonomy" id="3103831"/>
    <lineage>
        <taxon>Eukaryota</taxon>
        <taxon>Viridiplantae</taxon>
        <taxon>Streptophyta</taxon>
        <taxon>Embryophyta</taxon>
        <taxon>Tracheophyta</taxon>
        <taxon>Spermatophyta</taxon>
        <taxon>Magnoliopsida</taxon>
        <taxon>eudicotyledons</taxon>
        <taxon>Gunneridae</taxon>
        <taxon>Pentapetalae</taxon>
        <taxon>asterids</taxon>
        <taxon>campanulids</taxon>
        <taxon>Asterales</taxon>
        <taxon>Asteraceae</taxon>
        <taxon>Asteroideae</taxon>
        <taxon>Heliantheae alliance</taxon>
        <taxon>Madieae</taxon>
        <taxon>Madiinae</taxon>
        <taxon>Deinandra</taxon>
    </lineage>
</organism>
<evidence type="ECO:0000256" key="9">
    <source>
        <dbReference type="SAM" id="MobiDB-lite"/>
    </source>
</evidence>
<dbReference type="InterPro" id="IPR036961">
    <property type="entry name" value="Kinesin_motor_dom_sf"/>
</dbReference>
<evidence type="ECO:0000256" key="1">
    <source>
        <dbReference type="ARBA" id="ARBA00010899"/>
    </source>
</evidence>
<dbReference type="CDD" id="cd02947">
    <property type="entry name" value="TRX_family"/>
    <property type="match status" value="1"/>
</dbReference>
<evidence type="ECO:0000259" key="10">
    <source>
        <dbReference type="PROSITE" id="PS50067"/>
    </source>
</evidence>
<evidence type="ECO:0000313" key="13">
    <source>
        <dbReference type="Proteomes" id="UP001408789"/>
    </source>
</evidence>
<protein>
    <recommendedName>
        <fullName evidence="7">Kinesin-like protein</fullName>
    </recommendedName>
</protein>
<keyword evidence="3 6" id="KW-0547">Nucleotide-binding</keyword>
<dbReference type="PROSITE" id="PS50067">
    <property type="entry name" value="KINESIN_MOTOR_2"/>
    <property type="match status" value="1"/>
</dbReference>
<evidence type="ECO:0000256" key="4">
    <source>
        <dbReference type="ARBA" id="ARBA00022840"/>
    </source>
</evidence>
<keyword evidence="4 6" id="KW-0067">ATP-binding</keyword>
<dbReference type="SUPFAM" id="SSF52833">
    <property type="entry name" value="Thioredoxin-like"/>
    <property type="match status" value="1"/>
</dbReference>
<dbReference type="Pfam" id="PF00225">
    <property type="entry name" value="Kinesin"/>
    <property type="match status" value="1"/>
</dbReference>
<comment type="similarity">
    <text evidence="1">Belongs to the TRAFAC class myosin-kinesin ATPase superfamily. Kinesin family. KIN-14 subfamily.</text>
</comment>
<evidence type="ECO:0000256" key="6">
    <source>
        <dbReference type="PROSITE-ProRule" id="PRU00283"/>
    </source>
</evidence>
<name>A0AAP0GR67_9ASTR</name>
<dbReference type="GO" id="GO:0003777">
    <property type="term" value="F:microtubule motor activity"/>
    <property type="evidence" value="ECO:0007669"/>
    <property type="project" value="InterPro"/>
</dbReference>
<dbReference type="InterPro" id="IPR036249">
    <property type="entry name" value="Thioredoxin-like_sf"/>
</dbReference>
<dbReference type="InterPro" id="IPR027640">
    <property type="entry name" value="Kinesin-like_fam"/>
</dbReference>
<dbReference type="PROSITE" id="PS00411">
    <property type="entry name" value="KINESIN_MOTOR_1"/>
    <property type="match status" value="1"/>
</dbReference>
<feature type="region of interest" description="Disordered" evidence="9">
    <location>
        <begin position="1"/>
        <end position="71"/>
    </location>
</feature>
<dbReference type="InterPro" id="IPR013766">
    <property type="entry name" value="Thioredoxin_domain"/>
</dbReference>
<dbReference type="EMBL" id="JBCNJP010000025">
    <property type="protein sequence ID" value="KAK9056370.1"/>
    <property type="molecule type" value="Genomic_DNA"/>
</dbReference>
<dbReference type="Proteomes" id="UP001408789">
    <property type="component" value="Unassembled WGS sequence"/>
</dbReference>
<dbReference type="InterPro" id="IPR027417">
    <property type="entry name" value="P-loop_NTPase"/>
</dbReference>
<evidence type="ECO:0000256" key="5">
    <source>
        <dbReference type="ARBA" id="ARBA00023175"/>
    </source>
</evidence>
<feature type="coiled-coil region" evidence="8">
    <location>
        <begin position="399"/>
        <end position="426"/>
    </location>
</feature>
<dbReference type="GO" id="GO:0008017">
    <property type="term" value="F:microtubule binding"/>
    <property type="evidence" value="ECO:0007669"/>
    <property type="project" value="InterPro"/>
</dbReference>
<dbReference type="Gene3D" id="3.40.30.10">
    <property type="entry name" value="Glutaredoxin"/>
    <property type="match status" value="1"/>
</dbReference>
<dbReference type="CDD" id="cd01366">
    <property type="entry name" value="KISc_C_terminal"/>
    <property type="match status" value="1"/>
</dbReference>
<dbReference type="FunFam" id="3.40.850.10:FF:000048">
    <property type="entry name" value="Kinesin-like protein"/>
    <property type="match status" value="1"/>
</dbReference>
<dbReference type="GO" id="GO:0005874">
    <property type="term" value="C:microtubule"/>
    <property type="evidence" value="ECO:0007669"/>
    <property type="project" value="UniProtKB-KW"/>
</dbReference>
<keyword evidence="8" id="KW-0175">Coiled coil</keyword>
<evidence type="ECO:0000259" key="11">
    <source>
        <dbReference type="PROSITE" id="PS51352"/>
    </source>
</evidence>
<keyword evidence="13" id="KW-1185">Reference proteome</keyword>
<evidence type="ECO:0000313" key="12">
    <source>
        <dbReference type="EMBL" id="KAK9056370.1"/>
    </source>
</evidence>
<sequence length="919" mass="102838">MASRNQNKPPAPRSPVNKNRVADDAPLDKRRKIGAGRIMSSTSSSRGRQALAPMTNQKDASVAPSETAGSESEIIEYTKEMGDALLNEKFKGKKFDSKAKQEWVTGYMNRLKECIKWFQKCLQDLTEEKDNLREMLDSSERKCVETEAAMKIREEELNATISKLETNVSSLKESLAKEESEKLDALDSHKREKEARMALEKTQDSLKEELGRAEQNALNANEKVKTQEDMYKRLQEYNTSLQQYNTKLQNELKAATDANKQVEKEKSAILENHSTLRGHYNMLQKEFTSAKDSRDDAMKQKEAAKKEVDILRGELQQVRDDREKQLLLVQELTSELNTCKERTGRTVAEVDTLITRSTALEDTCSSQREQISLLQHQLAAATQKLKMADLSSSEIRTEFEEQKRIVSDLQDRLRDAEIQLLEGESLRKKLHNTILELKGNIRVFCRVRPLLPDDGPAAEATVSFPTSVESAGRGIDLYQSGQKYPFTFDKVFDHNATQQDVFMEISQLVQSALDGYKVCIFAYGQTGSGKTYTMMGLPQAPLQKGLIPRSLEQVFQTSQALAVQGWKYKMQASMLEIYNETIRDLLSPRSSNGAEGGGAGKYVIRHDAEGNTCVSDLTIVDVCSIREVSNLLQQAALSRSVGKTDMNEHSSRSHLVFTLRIYGVNESTEQQAQGVLNLIDLAGSERLSRSGATGDRLKETQAINKSLSSLSDVIFALAKKEDHVPFRNSKLTYLLQPCLGGDSKTLMFVNVSPDPSSVGESLCSLRFAARVNSCEIGVPRRQTIKPLDSLNIQKKREMEETPKPEVVKITSTETWDSLLQQSKSHGTPIVAHFTASWCVPSVAMDPFIQEFASVFPDIIFVTVDVDDFKEIATKYEVKAMPTFLLMKGGVVAGRLVGANPDETKKRIETLLQSNTEFVV</sequence>
<evidence type="ECO:0000256" key="3">
    <source>
        <dbReference type="ARBA" id="ARBA00022741"/>
    </source>
</evidence>
<dbReference type="Gene3D" id="3.40.850.10">
    <property type="entry name" value="Kinesin motor domain"/>
    <property type="match status" value="1"/>
</dbReference>
<gene>
    <name evidence="12" type="ORF">SSX86_027460</name>
</gene>
<keyword evidence="2 7" id="KW-0493">Microtubule</keyword>
<dbReference type="InterPro" id="IPR019821">
    <property type="entry name" value="Kinesin_motor_CS"/>
</dbReference>
<dbReference type="SMART" id="SM00129">
    <property type="entry name" value="KISc"/>
    <property type="match status" value="1"/>
</dbReference>
<feature type="domain" description="Thioredoxin" evidence="11">
    <location>
        <begin position="797"/>
        <end position="912"/>
    </location>
</feature>
<dbReference type="PANTHER" id="PTHR47972:SF45">
    <property type="entry name" value="PROTEIN CLARET SEGREGATIONAL"/>
    <property type="match status" value="1"/>
</dbReference>
<evidence type="ECO:0000256" key="2">
    <source>
        <dbReference type="ARBA" id="ARBA00022701"/>
    </source>
</evidence>
<dbReference type="SUPFAM" id="SSF52540">
    <property type="entry name" value="P-loop containing nucleoside triphosphate hydrolases"/>
    <property type="match status" value="1"/>
</dbReference>
<feature type="domain" description="Kinesin motor" evidence="10">
    <location>
        <begin position="440"/>
        <end position="774"/>
    </location>
</feature>
<dbReference type="Pfam" id="PF00085">
    <property type="entry name" value="Thioredoxin"/>
    <property type="match status" value="1"/>
</dbReference>
<reference evidence="12 13" key="1">
    <citation type="submission" date="2024-04" db="EMBL/GenBank/DDBJ databases">
        <title>The reference genome of an endangered Asteraceae, Deinandra increscens subsp. villosa, native to the Central Coast of California.</title>
        <authorList>
            <person name="Guilliams M."/>
            <person name="Hasenstab-Lehman K."/>
            <person name="Meyer R."/>
            <person name="Mcevoy S."/>
        </authorList>
    </citation>
    <scope>NUCLEOTIDE SEQUENCE [LARGE SCALE GENOMIC DNA]</scope>
    <source>
        <tissue evidence="12">Leaf</tissue>
    </source>
</reference>
<dbReference type="GO" id="GO:0005524">
    <property type="term" value="F:ATP binding"/>
    <property type="evidence" value="ECO:0007669"/>
    <property type="project" value="UniProtKB-UniRule"/>
</dbReference>
<evidence type="ECO:0000256" key="8">
    <source>
        <dbReference type="SAM" id="Coils"/>
    </source>
</evidence>
<feature type="binding site" evidence="6">
    <location>
        <begin position="524"/>
        <end position="531"/>
    </location>
    <ligand>
        <name>ATP</name>
        <dbReference type="ChEBI" id="CHEBI:30616"/>
    </ligand>
</feature>
<keyword evidence="5 6" id="KW-0505">Motor protein</keyword>
<feature type="coiled-coil region" evidence="8">
    <location>
        <begin position="122"/>
        <end position="335"/>
    </location>
</feature>
<dbReference type="PANTHER" id="PTHR47972">
    <property type="entry name" value="KINESIN-LIKE PROTEIN KLP-3"/>
    <property type="match status" value="1"/>
</dbReference>
<dbReference type="InterPro" id="IPR001752">
    <property type="entry name" value="Kinesin_motor_dom"/>
</dbReference>
<accession>A0AAP0GR67</accession>
<evidence type="ECO:0000256" key="7">
    <source>
        <dbReference type="RuleBase" id="RU000394"/>
    </source>
</evidence>